<accession>A0A9W3CS62</accession>
<dbReference type="KEGG" id="rsz:108810235"/>
<evidence type="ECO:0000313" key="1">
    <source>
        <dbReference type="Proteomes" id="UP000504610"/>
    </source>
</evidence>
<gene>
    <name evidence="2" type="primary">LOC108810235</name>
</gene>
<name>A0A9W3CS62_RAPSA</name>
<dbReference type="RefSeq" id="XP_056854306.1">
    <property type="nucleotide sequence ID" value="XM_056998326.1"/>
</dbReference>
<evidence type="ECO:0000313" key="2">
    <source>
        <dbReference type="RefSeq" id="XP_056854306.1"/>
    </source>
</evidence>
<organism evidence="1 2">
    <name type="scientific">Raphanus sativus</name>
    <name type="common">Radish</name>
    <name type="synonym">Raphanus raphanistrum var. sativus</name>
    <dbReference type="NCBI Taxonomy" id="3726"/>
    <lineage>
        <taxon>Eukaryota</taxon>
        <taxon>Viridiplantae</taxon>
        <taxon>Streptophyta</taxon>
        <taxon>Embryophyta</taxon>
        <taxon>Tracheophyta</taxon>
        <taxon>Spermatophyta</taxon>
        <taxon>Magnoliopsida</taxon>
        <taxon>eudicotyledons</taxon>
        <taxon>Gunneridae</taxon>
        <taxon>Pentapetalae</taxon>
        <taxon>rosids</taxon>
        <taxon>malvids</taxon>
        <taxon>Brassicales</taxon>
        <taxon>Brassicaceae</taxon>
        <taxon>Brassiceae</taxon>
        <taxon>Raphanus</taxon>
    </lineage>
</organism>
<keyword evidence="1" id="KW-1185">Reference proteome</keyword>
<dbReference type="OrthoDB" id="10357582at2759"/>
<reference evidence="2" key="1">
    <citation type="submission" date="2025-08" db="UniProtKB">
        <authorList>
            <consortium name="RefSeq"/>
        </authorList>
    </citation>
    <scope>IDENTIFICATION</scope>
    <source>
        <tissue evidence="2">Leaf</tissue>
    </source>
</reference>
<proteinExistence type="predicted"/>
<dbReference type="GeneID" id="108810235"/>
<dbReference type="AlphaFoldDB" id="A0A9W3CS62"/>
<protein>
    <submittedName>
        <fullName evidence="2">Uncharacterized protein LOC108810235</fullName>
    </submittedName>
</protein>
<sequence length="158" mass="17942">MAFNLQNMVEEYDETLSEIIHLSTVRPLSLVEWNYVLDEVKQARDVGVDHLGWLFPVTDAGDIPVFSTGLYRVETRSVRDHYPWTPVHGPYGGGFTIPYIQHPQEDDPVGMHALRGTYADLPLHGQFLRRQVGWRSTEADGAKPGDVLVHYLMVDEPL</sequence>
<dbReference type="Proteomes" id="UP000504610">
    <property type="component" value="Unplaced"/>
</dbReference>